<dbReference type="AlphaFoldDB" id="A0A1B2F1C5"/>
<dbReference type="EMBL" id="CP016634">
    <property type="protein sequence ID" value="ANY85963.1"/>
    <property type="molecule type" value="Genomic_DNA"/>
</dbReference>
<dbReference type="RefSeq" id="WP_099592877.1">
    <property type="nucleotide sequence ID" value="NZ_CP016634.1"/>
</dbReference>
<sequence>MSKVSDLFPAPGGPVEVINEEHFAKFEDAALQLMCFEIIADAAEAIEEGAQLDAHGEVHVGLIEACMALAVMFRRRTGHGVQEVASDHLDQQRRSLLGSGEVVSPAIPIKAWAALKPHAPEAFKKLDNAALVRAGFSYARRFHEHIQANSPELFDLEHARVFSIDAMSALSALAERLSAADPGGQPGLHLVGNAPSSETL</sequence>
<proteinExistence type="predicted"/>
<reference evidence="1" key="1">
    <citation type="submission" date="2016-07" db="EMBL/GenBank/DDBJ databases">
        <title>New class B carbapenemase carried by novel plasmid in Pseudomonas putida enviromental strain in eastern Amazonia.</title>
        <authorList>
            <person name="Souza C.O."/>
            <person name="Lima K.V."/>
            <person name="Brasiliense D.M."/>
            <person name="Perez-Chaparro P.J."/>
            <person name="Mamizuka E.M."/>
            <person name="Lima M.O."/>
            <person name="Lima L.N."/>
            <person name="McCulloch J.A."/>
        </authorList>
    </citation>
    <scope>NUCLEOTIDE SEQUENCE [LARGE SCALE GENOMIC DNA]</scope>
    <source>
        <strain evidence="1">IEC33019</strain>
    </source>
</reference>
<gene>
    <name evidence="1" type="ORF">IEC33019_0359</name>
</gene>
<name>A0A1B2F1C5_PSEPU</name>
<organism evidence="1">
    <name type="scientific">Pseudomonas putida</name>
    <name type="common">Arthrobacter siderocapsulatus</name>
    <dbReference type="NCBI Taxonomy" id="303"/>
    <lineage>
        <taxon>Bacteria</taxon>
        <taxon>Pseudomonadati</taxon>
        <taxon>Pseudomonadota</taxon>
        <taxon>Gammaproteobacteria</taxon>
        <taxon>Pseudomonadales</taxon>
        <taxon>Pseudomonadaceae</taxon>
        <taxon>Pseudomonas</taxon>
    </lineage>
</organism>
<protein>
    <submittedName>
        <fullName evidence="1">Uncharacterized protein</fullName>
    </submittedName>
</protein>
<evidence type="ECO:0000313" key="1">
    <source>
        <dbReference type="EMBL" id="ANY85963.1"/>
    </source>
</evidence>
<accession>A0A1B2F1C5</accession>